<proteinExistence type="predicted"/>
<dbReference type="Proteomes" id="UP001219355">
    <property type="component" value="Chromosome 2"/>
</dbReference>
<dbReference type="Gene3D" id="3.40.50.150">
    <property type="entry name" value="Vaccinia Virus protein VP39"/>
    <property type="match status" value="1"/>
</dbReference>
<evidence type="ECO:0000313" key="2">
    <source>
        <dbReference type="EMBL" id="WEW58035.1"/>
    </source>
</evidence>
<organism evidence="2 3">
    <name type="scientific">Emydomyces testavorans</name>
    <dbReference type="NCBI Taxonomy" id="2070801"/>
    <lineage>
        <taxon>Eukaryota</taxon>
        <taxon>Fungi</taxon>
        <taxon>Dikarya</taxon>
        <taxon>Ascomycota</taxon>
        <taxon>Pezizomycotina</taxon>
        <taxon>Eurotiomycetes</taxon>
        <taxon>Eurotiomycetidae</taxon>
        <taxon>Onygenales</taxon>
        <taxon>Nannizziopsiaceae</taxon>
        <taxon>Emydomyces</taxon>
    </lineage>
</organism>
<keyword evidence="3" id="KW-1185">Reference proteome</keyword>
<evidence type="ECO:0000313" key="3">
    <source>
        <dbReference type="Proteomes" id="UP001219355"/>
    </source>
</evidence>
<reference evidence="2" key="1">
    <citation type="submission" date="2023-03" db="EMBL/GenBank/DDBJ databases">
        <title>Emydomyces testavorans Genome Sequence.</title>
        <authorList>
            <person name="Hoyer L."/>
        </authorList>
    </citation>
    <scope>NUCLEOTIDE SEQUENCE</scope>
    <source>
        <strain evidence="2">16-2883</strain>
    </source>
</reference>
<evidence type="ECO:0000256" key="1">
    <source>
        <dbReference type="SAM" id="MobiDB-lite"/>
    </source>
</evidence>
<accession>A0AAF0DGC1</accession>
<dbReference type="InterPro" id="IPR029063">
    <property type="entry name" value="SAM-dependent_MTases_sf"/>
</dbReference>
<sequence>MNRRASRNIGSEAYPSDDKPASIFQHYVGITLDRTQYEFATSRVISSGQDNGERKDFSAQSAKPRPHTSETIQLFCGDAANPSSWPKELQQAVSIAFSQEKSQYSSHAPEPERYVLALDSAYHFQPSRRPIFKYTHSVLHAHFLAFDIFLAPASSSRLRSFVNNFALRVLTPSLSAPFSNFVPPSAYKTQLRDAGYAEEDIAIEDITDDVFPGLARFLERRDQQLAALGLSGFLKWRISGWLFRWLSAGDILRAGIVVAKWKEKGLK</sequence>
<dbReference type="EMBL" id="CP120628">
    <property type="protein sequence ID" value="WEW58035.1"/>
    <property type="molecule type" value="Genomic_DNA"/>
</dbReference>
<protein>
    <submittedName>
        <fullName evidence="2">Uncharacterized protein</fullName>
    </submittedName>
</protein>
<dbReference type="AlphaFoldDB" id="A0AAF0DGC1"/>
<feature type="region of interest" description="Disordered" evidence="1">
    <location>
        <begin position="44"/>
        <end position="66"/>
    </location>
</feature>
<gene>
    <name evidence="2" type="ORF">PRK78_003502</name>
</gene>
<name>A0AAF0DGC1_9EURO</name>